<feature type="non-terminal residue" evidence="1">
    <location>
        <position position="1"/>
    </location>
</feature>
<dbReference type="AlphaFoldDB" id="A0A1B6F6R4"/>
<proteinExistence type="predicted"/>
<dbReference type="EMBL" id="GECZ01023841">
    <property type="protein sequence ID" value="JAS45928.1"/>
    <property type="molecule type" value="Transcribed_RNA"/>
</dbReference>
<protein>
    <submittedName>
        <fullName evidence="1">Uncharacterized protein</fullName>
    </submittedName>
</protein>
<accession>A0A1B6F6R4</accession>
<evidence type="ECO:0000313" key="1">
    <source>
        <dbReference type="EMBL" id="JAS45928.1"/>
    </source>
</evidence>
<reference evidence="1" key="1">
    <citation type="submission" date="2015-11" db="EMBL/GenBank/DDBJ databases">
        <title>De novo transcriptome assembly of four potential Pierce s Disease insect vectors from Arizona vineyards.</title>
        <authorList>
            <person name="Tassone E.E."/>
        </authorList>
    </citation>
    <scope>NUCLEOTIDE SEQUENCE</scope>
</reference>
<name>A0A1B6F6R4_9HEMI</name>
<feature type="non-terminal residue" evidence="1">
    <location>
        <position position="113"/>
    </location>
</feature>
<sequence>VTERETDVHYKRGVGQAFSYAHVIHDHGRPSNGHYKSRGHVQDAVIQVTKQVPYPVLQPYAITVEKHIPYPVSFPVAVPVDRPYPVHVPKPYLVLGLVLALLRGIGPVRDTVV</sequence>
<organism evidence="1">
    <name type="scientific">Cuerna arida</name>
    <dbReference type="NCBI Taxonomy" id="1464854"/>
    <lineage>
        <taxon>Eukaryota</taxon>
        <taxon>Metazoa</taxon>
        <taxon>Ecdysozoa</taxon>
        <taxon>Arthropoda</taxon>
        <taxon>Hexapoda</taxon>
        <taxon>Insecta</taxon>
        <taxon>Pterygota</taxon>
        <taxon>Neoptera</taxon>
        <taxon>Paraneoptera</taxon>
        <taxon>Hemiptera</taxon>
        <taxon>Auchenorrhyncha</taxon>
        <taxon>Membracoidea</taxon>
        <taxon>Cicadellidae</taxon>
        <taxon>Cicadellinae</taxon>
        <taxon>Proconiini</taxon>
        <taxon>Cuerna</taxon>
    </lineage>
</organism>
<gene>
    <name evidence="1" type="ORF">g.3204</name>
</gene>